<dbReference type="SMART" id="SM00020">
    <property type="entry name" value="Tryp_SPc"/>
    <property type="match status" value="1"/>
</dbReference>
<proteinExistence type="predicted"/>
<reference evidence="4 5" key="1">
    <citation type="submission" date="2021-04" db="EMBL/GenBank/DDBJ databases">
        <authorList>
            <person name="Bliznina A."/>
        </authorList>
    </citation>
    <scope>NUCLEOTIDE SEQUENCE [LARGE SCALE GENOMIC DNA]</scope>
</reference>
<gene>
    <name evidence="4" type="ORF">OKIOD_LOCUS4840</name>
</gene>
<sequence>MIRETVFLLLKLCVVTFAETKSCQDRYSCCIEQCSAFPILAKPVESGESSAAALSDFESRNSENRVVSSLIDDASQEPKYFNLANNCGMLRGDFKLDDELITLNRGRILGSERNEHIEGLDRRFDSIFMGALNDRDLILQFTGFETPALRKQPSYRPSQAIYSQGGSRTSKLRRPPTRQEQSRHRNRLLRGGVLSKHSRRPKDAQTKRIEKIIKKINKKESHKYSPWHVHIEITKITTKSRASRDSSIKTRTCFGVLLSSSVVITSAHCFKRYNTSTEEVDTFLTENDFISIYVGLEHTNDIGAPEESSRNERVQKAQATAQDVIFHPLWMTPSHNIAIIKLDQSQSSPFRLSSLVHPICLGAETFELETSAHALISGYEVNRKSPDKDEKLQFSLLRVTSPSECRKFGASRKKEDYFDDEQAQFDFSQIVTAESGKLYCVTAKKKELCKGSHTSSLIAPWRWSNGEARFVLAGLASRRSSTSESNCGEGPEMFIKVSRFNKFLDEFLTNWSTWSEWSECDQSCGDAKKHRVRMCESYSNERSCEGLSHESKYCRVKMCPQVSGDWSEWSKCSKQCGGGLRTRSKQCEPIDLCYEIAEQRESCNTNPCESSWAWSAWSDCQCSSTLRTRIYPQCVYKGRAVSDETCASAGPRPTERIENEPRHDRRRHSPSGLSFDAFFLTVQDEDICSAASRPIESVKDALKSMRLTTDHTGKAECQQGESKYSWTDSSRFGHCMLTLDNKLIIFGGRNAGSLWEGDLLVLNPANLRWEKHPFGGIKRAHGSCTVLSGRAWICGGEEHMEKARAGRPVSSCHSFSFKDGWRDEVSMPDPIINHAIAAFPKTNSIFIIGGRYNHRDWSTVRFLDAASSPTSRWEKAANLPERVREAIALTLDDSIYVFAKSAYKYSPLAERNSWIHLALIKPRNEFLAALSIGPRIWMISAAQSARSSGRLTIEQFNTMTNQTQSFDSFRFGERAKFGIALVPPVYEKTLFRQITSRQDSYDAWP</sequence>
<dbReference type="Gene3D" id="2.20.100.10">
    <property type="entry name" value="Thrombospondin type-1 (TSP1) repeat"/>
    <property type="match status" value="2"/>
</dbReference>
<dbReference type="InterPro" id="IPR051333">
    <property type="entry name" value="CLIP_Serine_Protease"/>
</dbReference>
<dbReference type="Gene3D" id="2.40.10.10">
    <property type="entry name" value="Trypsin-like serine proteases"/>
    <property type="match status" value="1"/>
</dbReference>
<keyword evidence="5" id="KW-1185">Reference proteome</keyword>
<dbReference type="PANTHER" id="PTHR24260:SF136">
    <property type="entry name" value="GH08193P-RELATED"/>
    <property type="match status" value="1"/>
</dbReference>
<dbReference type="InterPro" id="IPR001254">
    <property type="entry name" value="Trypsin_dom"/>
</dbReference>
<dbReference type="EMBL" id="OU015569">
    <property type="protein sequence ID" value="CAG5094138.1"/>
    <property type="molecule type" value="Genomic_DNA"/>
</dbReference>
<dbReference type="PROSITE" id="PS50240">
    <property type="entry name" value="TRYPSIN_DOM"/>
    <property type="match status" value="1"/>
</dbReference>
<dbReference type="Proteomes" id="UP001158576">
    <property type="component" value="Chromosome XSR"/>
</dbReference>
<protein>
    <submittedName>
        <fullName evidence="4">Oidioi.mRNA.OKI2018_I69.XSR.g13282.t1.cds</fullName>
    </submittedName>
</protein>
<dbReference type="SMART" id="SM00209">
    <property type="entry name" value="TSP1"/>
    <property type="match status" value="3"/>
</dbReference>
<feature type="chain" id="PRO_5045397029" evidence="2">
    <location>
        <begin position="21"/>
        <end position="1005"/>
    </location>
</feature>
<dbReference type="InterPro" id="IPR036383">
    <property type="entry name" value="TSP1_rpt_sf"/>
</dbReference>
<dbReference type="Gene3D" id="2.120.10.80">
    <property type="entry name" value="Kelch-type beta propeller"/>
    <property type="match status" value="1"/>
</dbReference>
<dbReference type="InterPro" id="IPR000884">
    <property type="entry name" value="TSP1_rpt"/>
</dbReference>
<dbReference type="PANTHER" id="PTHR24260">
    <property type="match status" value="1"/>
</dbReference>
<dbReference type="InterPro" id="IPR009003">
    <property type="entry name" value="Peptidase_S1_PA"/>
</dbReference>
<organism evidence="4 5">
    <name type="scientific">Oikopleura dioica</name>
    <name type="common">Tunicate</name>
    <dbReference type="NCBI Taxonomy" id="34765"/>
    <lineage>
        <taxon>Eukaryota</taxon>
        <taxon>Metazoa</taxon>
        <taxon>Chordata</taxon>
        <taxon>Tunicata</taxon>
        <taxon>Appendicularia</taxon>
        <taxon>Copelata</taxon>
        <taxon>Oikopleuridae</taxon>
        <taxon>Oikopleura</taxon>
    </lineage>
</organism>
<feature type="signal peptide" evidence="2">
    <location>
        <begin position="1"/>
        <end position="20"/>
    </location>
</feature>
<dbReference type="Pfam" id="PF00090">
    <property type="entry name" value="TSP_1"/>
    <property type="match status" value="2"/>
</dbReference>
<evidence type="ECO:0000313" key="5">
    <source>
        <dbReference type="Proteomes" id="UP001158576"/>
    </source>
</evidence>
<evidence type="ECO:0000256" key="2">
    <source>
        <dbReference type="SAM" id="SignalP"/>
    </source>
</evidence>
<dbReference type="SUPFAM" id="SSF82895">
    <property type="entry name" value="TSP-1 type 1 repeat"/>
    <property type="match status" value="2"/>
</dbReference>
<name>A0ABN7SBL4_OIKDI</name>
<dbReference type="InterPro" id="IPR015915">
    <property type="entry name" value="Kelch-typ_b-propeller"/>
</dbReference>
<dbReference type="SUPFAM" id="SSF50965">
    <property type="entry name" value="Galactose oxidase, central domain"/>
    <property type="match status" value="1"/>
</dbReference>
<dbReference type="PROSITE" id="PS50092">
    <property type="entry name" value="TSP1"/>
    <property type="match status" value="2"/>
</dbReference>
<evidence type="ECO:0000256" key="1">
    <source>
        <dbReference type="SAM" id="MobiDB-lite"/>
    </source>
</evidence>
<feature type="region of interest" description="Disordered" evidence="1">
    <location>
        <begin position="645"/>
        <end position="669"/>
    </location>
</feature>
<evidence type="ECO:0000313" key="4">
    <source>
        <dbReference type="EMBL" id="CAG5094138.1"/>
    </source>
</evidence>
<feature type="compositionally biased region" description="Basic and acidic residues" evidence="1">
    <location>
        <begin position="653"/>
        <end position="663"/>
    </location>
</feature>
<feature type="domain" description="Peptidase S1" evidence="3">
    <location>
        <begin position="189"/>
        <end position="511"/>
    </location>
</feature>
<dbReference type="InterPro" id="IPR011043">
    <property type="entry name" value="Gal_Oxase/kelch_b-propeller"/>
</dbReference>
<feature type="region of interest" description="Disordered" evidence="1">
    <location>
        <begin position="150"/>
        <end position="207"/>
    </location>
</feature>
<dbReference type="InterPro" id="IPR043504">
    <property type="entry name" value="Peptidase_S1_PA_chymotrypsin"/>
</dbReference>
<dbReference type="Pfam" id="PF00089">
    <property type="entry name" value="Trypsin"/>
    <property type="match status" value="1"/>
</dbReference>
<feature type="compositionally biased region" description="Polar residues" evidence="1">
    <location>
        <begin position="155"/>
        <end position="169"/>
    </location>
</feature>
<dbReference type="SUPFAM" id="SSF50494">
    <property type="entry name" value="Trypsin-like serine proteases"/>
    <property type="match status" value="1"/>
</dbReference>
<evidence type="ECO:0000259" key="3">
    <source>
        <dbReference type="PROSITE" id="PS50240"/>
    </source>
</evidence>
<keyword evidence="2" id="KW-0732">Signal</keyword>
<accession>A0ABN7SBL4</accession>